<dbReference type="InterPro" id="IPR029052">
    <property type="entry name" value="Metallo-depent_PP-like"/>
</dbReference>
<dbReference type="AlphaFoldDB" id="A0A9D1GBB9"/>
<proteinExistence type="predicted"/>
<reference evidence="1" key="1">
    <citation type="submission" date="2020-10" db="EMBL/GenBank/DDBJ databases">
        <authorList>
            <person name="Gilroy R."/>
        </authorList>
    </citation>
    <scope>NUCLEOTIDE SEQUENCE</scope>
    <source>
        <strain evidence="1">CHK195-26880</strain>
    </source>
</reference>
<sequence>MNEEIIRELLNTRDFYNIMYEYNLYKYDFLDIISNCIYSNAFKLEDKEKEVLKDIYRDNGCMFKIKDDAVVFISDTHFDYSSLDKHDINRWDLLYYVLEFCKDKKIRYLIHGGDIGDGTIQVNGVKKPINFDEGSYELARRQVNNILNKYPSSLEIYQSVLGGNHDERYLYYDIDILKEFADKKDIYPLGFKQAFFSVFNKTISLEHENRPYRIKCRNLISHDLTIHGHSHIALFQDNDVYLPALGGFLNHKNEKGGEFGFLVMYPYNERELVKLEFEHYYLRDESFVKEDNPYVYKLKK</sequence>
<evidence type="ECO:0000313" key="2">
    <source>
        <dbReference type="Proteomes" id="UP000886833"/>
    </source>
</evidence>
<name>A0A9D1GBB9_9FIRM</name>
<dbReference type="SUPFAM" id="SSF56300">
    <property type="entry name" value="Metallo-dependent phosphatases"/>
    <property type="match status" value="1"/>
</dbReference>
<accession>A0A9D1GBB9</accession>
<evidence type="ECO:0008006" key="3">
    <source>
        <dbReference type="Google" id="ProtNLM"/>
    </source>
</evidence>
<organism evidence="1 2">
    <name type="scientific">Candidatus Onthousia faecipullorum</name>
    <dbReference type="NCBI Taxonomy" id="2840887"/>
    <lineage>
        <taxon>Bacteria</taxon>
        <taxon>Bacillati</taxon>
        <taxon>Bacillota</taxon>
        <taxon>Bacilli</taxon>
        <taxon>Candidatus Onthousia</taxon>
    </lineage>
</organism>
<evidence type="ECO:0000313" key="1">
    <source>
        <dbReference type="EMBL" id="HIT37636.1"/>
    </source>
</evidence>
<dbReference type="Gene3D" id="3.60.21.10">
    <property type="match status" value="1"/>
</dbReference>
<comment type="caution">
    <text evidence="1">The sequence shown here is derived from an EMBL/GenBank/DDBJ whole genome shotgun (WGS) entry which is preliminary data.</text>
</comment>
<dbReference type="EMBL" id="DVKQ01000054">
    <property type="protein sequence ID" value="HIT37636.1"/>
    <property type="molecule type" value="Genomic_DNA"/>
</dbReference>
<reference evidence="1" key="2">
    <citation type="journal article" date="2021" name="PeerJ">
        <title>Extensive microbial diversity within the chicken gut microbiome revealed by metagenomics and culture.</title>
        <authorList>
            <person name="Gilroy R."/>
            <person name="Ravi A."/>
            <person name="Getino M."/>
            <person name="Pursley I."/>
            <person name="Horton D.L."/>
            <person name="Alikhan N.F."/>
            <person name="Baker D."/>
            <person name="Gharbi K."/>
            <person name="Hall N."/>
            <person name="Watson M."/>
            <person name="Adriaenssens E.M."/>
            <person name="Foster-Nyarko E."/>
            <person name="Jarju S."/>
            <person name="Secka A."/>
            <person name="Antonio M."/>
            <person name="Oren A."/>
            <person name="Chaudhuri R.R."/>
            <person name="La Ragione R."/>
            <person name="Hildebrand F."/>
            <person name="Pallen M.J."/>
        </authorList>
    </citation>
    <scope>NUCLEOTIDE SEQUENCE</scope>
    <source>
        <strain evidence="1">CHK195-26880</strain>
    </source>
</reference>
<dbReference type="Proteomes" id="UP000886833">
    <property type="component" value="Unassembled WGS sequence"/>
</dbReference>
<gene>
    <name evidence="1" type="ORF">IAB59_04065</name>
</gene>
<protein>
    <recommendedName>
        <fullName evidence="3">Calcineurin-like phosphoesterase domain-containing protein</fullName>
    </recommendedName>
</protein>